<dbReference type="SUPFAM" id="SSF53187">
    <property type="entry name" value="Zn-dependent exopeptidases"/>
    <property type="match status" value="1"/>
</dbReference>
<dbReference type="Pfam" id="PF01546">
    <property type="entry name" value="Peptidase_M20"/>
    <property type="match status" value="1"/>
</dbReference>
<dbReference type="EMBL" id="SWLG01000011">
    <property type="protein sequence ID" value="TLS36413.1"/>
    <property type="molecule type" value="Genomic_DNA"/>
</dbReference>
<dbReference type="RefSeq" id="WP_138127732.1">
    <property type="nucleotide sequence ID" value="NZ_SWLG01000011.1"/>
</dbReference>
<keyword evidence="2" id="KW-1185">Reference proteome</keyword>
<sequence length="539" mass="61260">MGKWQTKETLMYLLARLVEHQSVTGSQAEIAIPEYIHLQLSELQYFMDHPDHLLLHPTSDGRKFITGLVKKGDAKKTVILISHFDVVDIEDYGQWKNLAFSPYDLTHEFYKNIDQMPIEVQEDIKTGEWLFGRGTMDMKAGISLHMSMLEQAASGKFDGNILFLSVPDEEANSKGMIEAVPVLLELAKKHSLEYTACLNSEPVFTRYPGDQNLYIYTGSIGKMLPGFFCYGKETHVGEPFSGLNANYMTAEVTKELELNTSFCETVEGEVTPPPTNLLQKDLKEEYSVQIPHVGVTMFNVLGMERSIQGITDDLLAVSRTAANRIEEHYLSRAKAFSKLESYTPQPLKVNVLTYDELLQKAIDKFGEAEIQRRQAYIIANYKILGDRDLSTRIVYDLASLCKDEAPMIVLFYNPPFYPAVSSRKNKLIKRVTQYVKEYAESKHEVILKEQNYFAGLSDLSFVGLESSVEVMLPLTKNMPLFGKHYNLPLDAMEELKVPVINIGPLGRDPHRWTERLEVTYSFETLFDILPFAINELLAD</sequence>
<reference evidence="1 2" key="1">
    <citation type="submission" date="2019-04" db="EMBL/GenBank/DDBJ databases">
        <title>Bacillus caeni sp. nov., a bacterium isolated from mangrove sediment.</title>
        <authorList>
            <person name="Huang H."/>
            <person name="Mo K."/>
            <person name="Hu Y."/>
        </authorList>
    </citation>
    <scope>NUCLEOTIDE SEQUENCE [LARGE SCALE GENOMIC DNA]</scope>
    <source>
        <strain evidence="1 2">HB172195</strain>
    </source>
</reference>
<gene>
    <name evidence="1" type="ORF">FCL54_15925</name>
</gene>
<dbReference type="Proteomes" id="UP000308230">
    <property type="component" value="Unassembled WGS sequence"/>
</dbReference>
<dbReference type="OrthoDB" id="9815360at2"/>
<evidence type="ECO:0000313" key="1">
    <source>
        <dbReference type="EMBL" id="TLS36413.1"/>
    </source>
</evidence>
<dbReference type="PANTHER" id="PTHR43808">
    <property type="entry name" value="ACETYLORNITHINE DEACETYLASE"/>
    <property type="match status" value="1"/>
</dbReference>
<dbReference type="InterPro" id="IPR012166">
    <property type="entry name" value="Uncharacterised_RocB"/>
</dbReference>
<organism evidence="1 2">
    <name type="scientific">Exobacillus caeni</name>
    <dbReference type="NCBI Taxonomy" id="2574798"/>
    <lineage>
        <taxon>Bacteria</taxon>
        <taxon>Bacillati</taxon>
        <taxon>Bacillota</taxon>
        <taxon>Bacilli</taxon>
        <taxon>Bacillales</taxon>
        <taxon>Guptibacillaceae</taxon>
        <taxon>Exobacillus</taxon>
    </lineage>
</organism>
<dbReference type="InterPro" id="IPR050072">
    <property type="entry name" value="Peptidase_M20A"/>
</dbReference>
<evidence type="ECO:0000313" key="2">
    <source>
        <dbReference type="Proteomes" id="UP000308230"/>
    </source>
</evidence>
<name>A0A5R9F6G4_9BACL</name>
<proteinExistence type="predicted"/>
<dbReference type="Gene3D" id="3.40.630.10">
    <property type="entry name" value="Zn peptidases"/>
    <property type="match status" value="1"/>
</dbReference>
<dbReference type="GO" id="GO:0016787">
    <property type="term" value="F:hydrolase activity"/>
    <property type="evidence" value="ECO:0007669"/>
    <property type="project" value="UniProtKB-KW"/>
</dbReference>
<dbReference type="PIRSF" id="PIRSF010386">
    <property type="entry name" value="RocB"/>
    <property type="match status" value="1"/>
</dbReference>
<dbReference type="InterPro" id="IPR002933">
    <property type="entry name" value="Peptidase_M20"/>
</dbReference>
<dbReference type="PANTHER" id="PTHR43808:SF27">
    <property type="entry name" value="PROTEIN ROCB"/>
    <property type="match status" value="1"/>
</dbReference>
<accession>A0A5R9F6G4</accession>
<comment type="caution">
    <text evidence="1">The sequence shown here is derived from an EMBL/GenBank/DDBJ whole genome shotgun (WGS) entry which is preliminary data.</text>
</comment>
<protein>
    <submittedName>
        <fullName evidence="1">M20/M25/M40 family metallo-hydrolase</fullName>
    </submittedName>
</protein>
<dbReference type="AlphaFoldDB" id="A0A5R9F6G4"/>
<keyword evidence="1" id="KW-0378">Hydrolase</keyword>